<dbReference type="Gene3D" id="3.40.190.10">
    <property type="entry name" value="Periplasmic binding protein-like II"/>
    <property type="match status" value="2"/>
</dbReference>
<reference evidence="5 6" key="1">
    <citation type="submission" date="2019-01" db="EMBL/GenBank/DDBJ databases">
        <title>Lactibacter flavus gen. nov., sp. nov., a novel bacterium of the family Propionibacteriaceae isolated from raw milk and dairy products.</title>
        <authorList>
            <person name="Huptas C."/>
            <person name="Wenning M."/>
            <person name="Breitenwieser F."/>
            <person name="Doll E."/>
            <person name="Von Neubeck M."/>
            <person name="Busse H.-J."/>
            <person name="Scherer S."/>
        </authorList>
    </citation>
    <scope>NUCLEOTIDE SEQUENCE [LARGE SCALE GENOMIC DNA]</scope>
    <source>
        <strain evidence="5 6">DSM 22130</strain>
    </source>
</reference>
<comment type="subcellular location">
    <subcellularLocation>
        <location evidence="1">Periplasm</location>
    </subcellularLocation>
</comment>
<dbReference type="GO" id="GO:0042597">
    <property type="term" value="C:periplasmic space"/>
    <property type="evidence" value="ECO:0007669"/>
    <property type="project" value="UniProtKB-SubCell"/>
</dbReference>
<dbReference type="PRINTS" id="PR00909">
    <property type="entry name" value="SPERMDNBNDNG"/>
</dbReference>
<name>A0A4Q9KM51_PROTD</name>
<dbReference type="InterPro" id="IPR001188">
    <property type="entry name" value="Sperm_putr-bd"/>
</dbReference>
<proteinExistence type="predicted"/>
<keyword evidence="4" id="KW-0574">Periplasm</keyword>
<keyword evidence="2" id="KW-0813">Transport</keyword>
<evidence type="ECO:0000256" key="1">
    <source>
        <dbReference type="ARBA" id="ARBA00004418"/>
    </source>
</evidence>
<dbReference type="OrthoDB" id="9813777at2"/>
<protein>
    <submittedName>
        <fullName evidence="5">Spermidine/putrescine ABC transporter substrate-binding protein</fullName>
    </submittedName>
</protein>
<sequence>MTKHVPPPADPAVRALIQLAQSGFSRRRMLGLGGSAAALAALSACAPPPPPAANKTEIKYPKDVSASEKIVNWANWTLYLDVDDNKNHPSLDAFTKATGIKVSYDEAIDDNDSYFNKIAPQLRQGQSIDKDIFVFTDWMANRVLQQNLAQPLDLIQMPHAPNLIPSLREVSFDPGRRFSLPWQGGYGGIGYNKAKVGRELKSIADLWAPDLKGKVTVLSEFRDTVGVIMQSQGVDITSKFTADQFQKGLDEVSKRVSDGNIRRIKGNSYIEDLKSGNAIACICWSGDVSMLKADTGDENWEFVLPDSGATLWTDNLMIPITSTHQANAMKLMDYYYQPDVAALVAAYVNYICPVIGAQDELAKTDAELAKDPLIFPSESFLTEHKVQSFRALTPEEDADFSGRWAKVMGN</sequence>
<evidence type="ECO:0000256" key="3">
    <source>
        <dbReference type="ARBA" id="ARBA00022729"/>
    </source>
</evidence>
<comment type="caution">
    <text evidence="5">The sequence shown here is derived from an EMBL/GenBank/DDBJ whole genome shotgun (WGS) entry which is preliminary data.</text>
</comment>
<dbReference type="GO" id="GO:0019808">
    <property type="term" value="F:polyamine binding"/>
    <property type="evidence" value="ECO:0007669"/>
    <property type="project" value="InterPro"/>
</dbReference>
<dbReference type="EMBL" id="SDMR01000003">
    <property type="protein sequence ID" value="TBT95627.1"/>
    <property type="molecule type" value="Genomic_DNA"/>
</dbReference>
<evidence type="ECO:0000256" key="4">
    <source>
        <dbReference type="ARBA" id="ARBA00022764"/>
    </source>
</evidence>
<dbReference type="InterPro" id="IPR006059">
    <property type="entry name" value="SBP"/>
</dbReference>
<keyword evidence="3" id="KW-0732">Signal</keyword>
<dbReference type="SUPFAM" id="SSF53850">
    <property type="entry name" value="Periplasmic binding protein-like II"/>
    <property type="match status" value="1"/>
</dbReference>
<evidence type="ECO:0000313" key="5">
    <source>
        <dbReference type="EMBL" id="TBT95627.1"/>
    </source>
</evidence>
<accession>A0A4Q9KM51</accession>
<evidence type="ECO:0000256" key="2">
    <source>
        <dbReference type="ARBA" id="ARBA00022448"/>
    </source>
</evidence>
<dbReference type="InterPro" id="IPR006311">
    <property type="entry name" value="TAT_signal"/>
</dbReference>
<dbReference type="GO" id="GO:0015846">
    <property type="term" value="P:polyamine transport"/>
    <property type="evidence" value="ECO:0007669"/>
    <property type="project" value="InterPro"/>
</dbReference>
<dbReference type="PANTHER" id="PTHR30222:SF17">
    <property type="entry name" value="SPERMIDINE_PUTRESCINE-BINDING PERIPLASMIC PROTEIN"/>
    <property type="match status" value="1"/>
</dbReference>
<organism evidence="5 6">
    <name type="scientific">Propioniciclava tarda</name>
    <dbReference type="NCBI Taxonomy" id="433330"/>
    <lineage>
        <taxon>Bacteria</taxon>
        <taxon>Bacillati</taxon>
        <taxon>Actinomycetota</taxon>
        <taxon>Actinomycetes</taxon>
        <taxon>Propionibacteriales</taxon>
        <taxon>Propionibacteriaceae</taxon>
        <taxon>Propioniciclava</taxon>
    </lineage>
</organism>
<dbReference type="CDD" id="cd13590">
    <property type="entry name" value="PBP2_PotD_PotF_like"/>
    <property type="match status" value="1"/>
</dbReference>
<evidence type="ECO:0000313" key="6">
    <source>
        <dbReference type="Proteomes" id="UP000291933"/>
    </source>
</evidence>
<dbReference type="Proteomes" id="UP000291933">
    <property type="component" value="Unassembled WGS sequence"/>
</dbReference>
<dbReference type="AlphaFoldDB" id="A0A4Q9KM51"/>
<gene>
    <name evidence="5" type="ORF">ET996_04045</name>
</gene>
<dbReference type="PROSITE" id="PS51318">
    <property type="entry name" value="TAT"/>
    <property type="match status" value="1"/>
</dbReference>
<keyword evidence="6" id="KW-1185">Reference proteome</keyword>
<dbReference type="Pfam" id="PF13416">
    <property type="entry name" value="SBP_bac_8"/>
    <property type="match status" value="1"/>
</dbReference>
<dbReference type="PANTHER" id="PTHR30222">
    <property type="entry name" value="SPERMIDINE/PUTRESCINE-BINDING PERIPLASMIC PROTEIN"/>
    <property type="match status" value="1"/>
</dbReference>
<dbReference type="RefSeq" id="WP_131171279.1">
    <property type="nucleotide sequence ID" value="NZ_FXTL01000003.1"/>
</dbReference>